<evidence type="ECO:0000259" key="4">
    <source>
        <dbReference type="Pfam" id="PF02709"/>
    </source>
</evidence>
<dbReference type="SUPFAM" id="SSF53448">
    <property type="entry name" value="Nucleotide-diphospho-sugar transferases"/>
    <property type="match status" value="1"/>
</dbReference>
<dbReference type="RefSeq" id="WP_148783845.1">
    <property type="nucleotide sequence ID" value="NZ_VNHU01000015.1"/>
</dbReference>
<dbReference type="EMBL" id="VNHU01000015">
    <property type="protein sequence ID" value="TYP69974.1"/>
    <property type="molecule type" value="Genomic_DNA"/>
</dbReference>
<keyword evidence="3 5" id="KW-0808">Transferase</keyword>
<keyword evidence="6" id="KW-1185">Reference proteome</keyword>
<dbReference type="GO" id="GO:0016757">
    <property type="term" value="F:glycosyltransferase activity"/>
    <property type="evidence" value="ECO:0007669"/>
    <property type="project" value="UniProtKB-KW"/>
</dbReference>
<gene>
    <name evidence="5" type="ORF">BD809_11539</name>
</gene>
<accession>A0A5S5BSR1</accession>
<keyword evidence="2" id="KW-0328">Glycosyltransferase</keyword>
<evidence type="ECO:0000313" key="6">
    <source>
        <dbReference type="Proteomes" id="UP000324376"/>
    </source>
</evidence>
<feature type="domain" description="Galactosyltransferase C-terminal" evidence="4">
    <location>
        <begin position="148"/>
        <end position="197"/>
    </location>
</feature>
<dbReference type="PANTHER" id="PTHR43179">
    <property type="entry name" value="RHAMNOSYLTRANSFERASE WBBL"/>
    <property type="match status" value="1"/>
</dbReference>
<organism evidence="5 6">
    <name type="scientific">Aquimarina intermedia</name>
    <dbReference type="NCBI Taxonomy" id="350814"/>
    <lineage>
        <taxon>Bacteria</taxon>
        <taxon>Pseudomonadati</taxon>
        <taxon>Bacteroidota</taxon>
        <taxon>Flavobacteriia</taxon>
        <taxon>Flavobacteriales</taxon>
        <taxon>Flavobacteriaceae</taxon>
        <taxon>Aquimarina</taxon>
    </lineage>
</organism>
<evidence type="ECO:0000256" key="3">
    <source>
        <dbReference type="ARBA" id="ARBA00022679"/>
    </source>
</evidence>
<dbReference type="PANTHER" id="PTHR43179:SF12">
    <property type="entry name" value="GALACTOFURANOSYLTRANSFERASE GLFT2"/>
    <property type="match status" value="1"/>
</dbReference>
<protein>
    <submittedName>
        <fullName evidence="5">GT2 family glycosyltransferase</fullName>
    </submittedName>
</protein>
<comment type="similarity">
    <text evidence="1">Belongs to the glycosyltransferase 2 family.</text>
</comment>
<dbReference type="AlphaFoldDB" id="A0A5S5BSR1"/>
<dbReference type="InterPro" id="IPR029044">
    <property type="entry name" value="Nucleotide-diphossugar_trans"/>
</dbReference>
<evidence type="ECO:0000256" key="2">
    <source>
        <dbReference type="ARBA" id="ARBA00022676"/>
    </source>
</evidence>
<dbReference type="Proteomes" id="UP000324376">
    <property type="component" value="Unassembled WGS sequence"/>
</dbReference>
<dbReference type="Gene3D" id="3.90.550.10">
    <property type="entry name" value="Spore Coat Polysaccharide Biosynthesis Protein SpsA, Chain A"/>
    <property type="match status" value="1"/>
</dbReference>
<proteinExistence type="inferred from homology"/>
<dbReference type="InterPro" id="IPR027791">
    <property type="entry name" value="Galactosyl_T_C"/>
</dbReference>
<sequence>MNKFSVITIYQNQRKDLMHLLDAIEQGNEHPDEVVIVCMKCDVTIEQSYSFTIRYVPFNPKQTEGLPISEARNLGVEAASFENLIFINIKCIPEANFIGTMIRHALLYEGLIMGTPKYITQKIESDFDIEILGESSVYHPQRPEVYDIKQEFNYQLFWSLCFTISKTQYTILNGFDTRFSGYGAEDLDFAFKARELNCPFYLNDAIVYHQQYAFYALPLNNFDYVIKNSDLFYEKWGEWPMDSTLEKFTQLELIDWTCDQKKPITIRKKPSIHLIQEHTLKGQTQM</sequence>
<dbReference type="Pfam" id="PF02709">
    <property type="entry name" value="Glyco_transf_7C"/>
    <property type="match status" value="1"/>
</dbReference>
<dbReference type="OrthoDB" id="761861at2"/>
<comment type="caution">
    <text evidence="5">The sequence shown here is derived from an EMBL/GenBank/DDBJ whole genome shotgun (WGS) entry which is preliminary data.</text>
</comment>
<evidence type="ECO:0000256" key="1">
    <source>
        <dbReference type="ARBA" id="ARBA00006739"/>
    </source>
</evidence>
<evidence type="ECO:0000313" key="5">
    <source>
        <dbReference type="EMBL" id="TYP69974.1"/>
    </source>
</evidence>
<reference evidence="5 6" key="1">
    <citation type="submission" date="2019-07" db="EMBL/GenBank/DDBJ databases">
        <title>Genomic Encyclopedia of Archaeal and Bacterial Type Strains, Phase II (KMG-II): from individual species to whole genera.</title>
        <authorList>
            <person name="Goeker M."/>
        </authorList>
    </citation>
    <scope>NUCLEOTIDE SEQUENCE [LARGE SCALE GENOMIC DNA]</scope>
    <source>
        <strain evidence="5 6">DSM 17527</strain>
    </source>
</reference>
<name>A0A5S5BSR1_9FLAO</name>